<dbReference type="InterPro" id="IPR050109">
    <property type="entry name" value="HTH-type_TetR-like_transc_reg"/>
</dbReference>
<dbReference type="EMBL" id="QXTG01000002">
    <property type="protein sequence ID" value="RIX28665.1"/>
    <property type="molecule type" value="Genomic_DNA"/>
</dbReference>
<comment type="caution">
    <text evidence="4">The sequence shown here is derived from an EMBL/GenBank/DDBJ whole genome shotgun (WGS) entry which is preliminary data.</text>
</comment>
<organism evidence="4 5">
    <name type="scientific">Amnibacterium setariae</name>
    <dbReference type="NCBI Taxonomy" id="2306585"/>
    <lineage>
        <taxon>Bacteria</taxon>
        <taxon>Bacillati</taxon>
        <taxon>Actinomycetota</taxon>
        <taxon>Actinomycetes</taxon>
        <taxon>Micrococcales</taxon>
        <taxon>Microbacteriaceae</taxon>
        <taxon>Amnibacterium</taxon>
    </lineage>
</organism>
<feature type="domain" description="HTH tetR-type" evidence="3">
    <location>
        <begin position="10"/>
        <end position="70"/>
    </location>
</feature>
<feature type="DNA-binding region" description="H-T-H motif" evidence="2">
    <location>
        <begin position="33"/>
        <end position="52"/>
    </location>
</feature>
<dbReference type="PROSITE" id="PS50977">
    <property type="entry name" value="HTH_TETR_2"/>
    <property type="match status" value="1"/>
</dbReference>
<accession>A0A3A1U155</accession>
<sequence>MATIPRTRRRPALERVVKTADRLFYANGIHATGVDTIADEANVSKASMYTYFRTKDDLVGAYVEGRSLAWRDHLTAQLDAADFSPEAKILMVFDLLGQWFTTDEFNGCPFINAEAESTKDSPAHDANVSHRSWIRGLFADLSAQAGVTDPTATSTRLAMLYDGAMVGAHTEPAIAWATEARAAAALLLH</sequence>
<gene>
    <name evidence="4" type="ORF">D1781_14780</name>
</gene>
<dbReference type="InterPro" id="IPR036271">
    <property type="entry name" value="Tet_transcr_reg_TetR-rel_C_sf"/>
</dbReference>
<protein>
    <submittedName>
        <fullName evidence="4">TetR/AcrR family transcriptional regulator</fullName>
    </submittedName>
</protein>
<keyword evidence="5" id="KW-1185">Reference proteome</keyword>
<dbReference type="InterPro" id="IPR001647">
    <property type="entry name" value="HTH_TetR"/>
</dbReference>
<evidence type="ECO:0000256" key="2">
    <source>
        <dbReference type="PROSITE-ProRule" id="PRU00335"/>
    </source>
</evidence>
<dbReference type="RefSeq" id="WP_119482975.1">
    <property type="nucleotide sequence ID" value="NZ_QXTG01000002.1"/>
</dbReference>
<dbReference type="PANTHER" id="PTHR30055">
    <property type="entry name" value="HTH-TYPE TRANSCRIPTIONAL REGULATOR RUTR"/>
    <property type="match status" value="1"/>
</dbReference>
<dbReference type="GO" id="GO:0003700">
    <property type="term" value="F:DNA-binding transcription factor activity"/>
    <property type="evidence" value="ECO:0007669"/>
    <property type="project" value="TreeGrafter"/>
</dbReference>
<evidence type="ECO:0000256" key="1">
    <source>
        <dbReference type="ARBA" id="ARBA00023125"/>
    </source>
</evidence>
<keyword evidence="1 2" id="KW-0238">DNA-binding</keyword>
<reference evidence="5" key="1">
    <citation type="submission" date="2018-09" db="EMBL/GenBank/DDBJ databases">
        <authorList>
            <person name="Kim I."/>
        </authorList>
    </citation>
    <scope>NUCLEOTIDE SEQUENCE [LARGE SCALE GENOMIC DNA]</scope>
    <source>
        <strain evidence="5">DD4a</strain>
    </source>
</reference>
<evidence type="ECO:0000259" key="3">
    <source>
        <dbReference type="PROSITE" id="PS50977"/>
    </source>
</evidence>
<dbReference type="InterPro" id="IPR009057">
    <property type="entry name" value="Homeodomain-like_sf"/>
</dbReference>
<dbReference type="PRINTS" id="PR00455">
    <property type="entry name" value="HTHTETR"/>
</dbReference>
<dbReference type="Proteomes" id="UP000265742">
    <property type="component" value="Unassembled WGS sequence"/>
</dbReference>
<dbReference type="SUPFAM" id="SSF48498">
    <property type="entry name" value="Tetracyclin repressor-like, C-terminal domain"/>
    <property type="match status" value="1"/>
</dbReference>
<name>A0A3A1U155_9MICO</name>
<proteinExistence type="predicted"/>
<dbReference type="SUPFAM" id="SSF46689">
    <property type="entry name" value="Homeodomain-like"/>
    <property type="match status" value="1"/>
</dbReference>
<dbReference type="Pfam" id="PF00440">
    <property type="entry name" value="TetR_N"/>
    <property type="match status" value="1"/>
</dbReference>
<evidence type="ECO:0000313" key="5">
    <source>
        <dbReference type="Proteomes" id="UP000265742"/>
    </source>
</evidence>
<dbReference type="AlphaFoldDB" id="A0A3A1U155"/>
<evidence type="ECO:0000313" key="4">
    <source>
        <dbReference type="EMBL" id="RIX28665.1"/>
    </source>
</evidence>
<dbReference type="GO" id="GO:0000976">
    <property type="term" value="F:transcription cis-regulatory region binding"/>
    <property type="evidence" value="ECO:0007669"/>
    <property type="project" value="TreeGrafter"/>
</dbReference>
<dbReference type="Gene3D" id="1.10.357.10">
    <property type="entry name" value="Tetracycline Repressor, domain 2"/>
    <property type="match status" value="1"/>
</dbReference>
<dbReference type="PANTHER" id="PTHR30055:SF200">
    <property type="entry name" value="HTH-TYPE TRANSCRIPTIONAL REPRESSOR BDCR"/>
    <property type="match status" value="1"/>
</dbReference>
<dbReference type="OrthoDB" id="4214267at2"/>